<evidence type="ECO:0000256" key="1">
    <source>
        <dbReference type="ARBA" id="ARBA00023015"/>
    </source>
</evidence>
<dbReference type="PROSITE" id="PS50949">
    <property type="entry name" value="HTH_GNTR"/>
    <property type="match status" value="1"/>
</dbReference>
<dbReference type="PANTHER" id="PTHR38445">
    <property type="entry name" value="HTH-TYPE TRANSCRIPTIONAL REPRESSOR YTRA"/>
    <property type="match status" value="1"/>
</dbReference>
<dbReference type="Proteomes" id="UP000809081">
    <property type="component" value="Unassembled WGS sequence"/>
</dbReference>
<dbReference type="InterPro" id="IPR036390">
    <property type="entry name" value="WH_DNA-bd_sf"/>
</dbReference>
<dbReference type="InterPro" id="IPR006037">
    <property type="entry name" value="RCK_C"/>
</dbReference>
<proteinExistence type="predicted"/>
<dbReference type="InterPro" id="IPR036388">
    <property type="entry name" value="WH-like_DNA-bd_sf"/>
</dbReference>
<dbReference type="SMART" id="SM00345">
    <property type="entry name" value="HTH_GNTR"/>
    <property type="match status" value="1"/>
</dbReference>
<evidence type="ECO:0000259" key="4">
    <source>
        <dbReference type="PROSITE" id="PS50949"/>
    </source>
</evidence>
<gene>
    <name evidence="6" type="ORF">JOC31_000219</name>
</gene>
<dbReference type="Gene3D" id="1.10.10.10">
    <property type="entry name" value="Winged helix-like DNA-binding domain superfamily/Winged helix DNA-binding domain"/>
    <property type="match status" value="1"/>
</dbReference>
<evidence type="ECO:0000259" key="5">
    <source>
        <dbReference type="PROSITE" id="PS51202"/>
    </source>
</evidence>
<reference evidence="6 7" key="1">
    <citation type="submission" date="2021-01" db="EMBL/GenBank/DDBJ databases">
        <title>Genomic Encyclopedia of Type Strains, Phase IV (KMG-IV): sequencing the most valuable type-strain genomes for metagenomic binning, comparative biology and taxonomic classification.</title>
        <authorList>
            <person name="Goeker M."/>
        </authorList>
    </citation>
    <scope>NUCLEOTIDE SEQUENCE [LARGE SCALE GENOMIC DNA]</scope>
    <source>
        <strain evidence="6 7">DSM 27513</strain>
    </source>
</reference>
<feature type="domain" description="HTH gntR-type" evidence="4">
    <location>
        <begin position="9"/>
        <end position="77"/>
    </location>
</feature>
<evidence type="ECO:0000256" key="2">
    <source>
        <dbReference type="ARBA" id="ARBA00023125"/>
    </source>
</evidence>
<dbReference type="PANTHER" id="PTHR38445:SF10">
    <property type="entry name" value="GNTR-FAMILY TRANSCRIPTIONAL REGULATOR"/>
    <property type="match status" value="1"/>
</dbReference>
<evidence type="ECO:0000313" key="6">
    <source>
        <dbReference type="EMBL" id="MBM7635427.1"/>
    </source>
</evidence>
<protein>
    <submittedName>
        <fullName evidence="6">K+/H+ antiporter YhaU regulatory subunit KhtT</fullName>
    </submittedName>
</protein>
<dbReference type="InterPro" id="IPR000524">
    <property type="entry name" value="Tscrpt_reg_HTH_GntR"/>
</dbReference>
<dbReference type="SUPFAM" id="SSF46785">
    <property type="entry name" value="Winged helix' DNA-binding domain"/>
    <property type="match status" value="1"/>
</dbReference>
<dbReference type="Gene3D" id="3.30.70.1450">
    <property type="entry name" value="Regulator of K+ conductance, C-terminal domain"/>
    <property type="match status" value="1"/>
</dbReference>
<dbReference type="InterPro" id="IPR036721">
    <property type="entry name" value="RCK_C_sf"/>
</dbReference>
<organism evidence="6 7">
    <name type="scientific">Streptococcus saliviloxodontae</name>
    <dbReference type="NCBI Taxonomy" id="1349416"/>
    <lineage>
        <taxon>Bacteria</taxon>
        <taxon>Bacillati</taxon>
        <taxon>Bacillota</taxon>
        <taxon>Bacilli</taxon>
        <taxon>Lactobacillales</taxon>
        <taxon>Streptococcaceae</taxon>
        <taxon>Streptococcus</taxon>
    </lineage>
</organism>
<dbReference type="Pfam" id="PF02080">
    <property type="entry name" value="TrkA_C"/>
    <property type="match status" value="1"/>
</dbReference>
<keyword evidence="2" id="KW-0238">DNA-binding</keyword>
<evidence type="ECO:0000313" key="7">
    <source>
        <dbReference type="Proteomes" id="UP000809081"/>
    </source>
</evidence>
<dbReference type="RefSeq" id="WP_205016381.1">
    <property type="nucleotide sequence ID" value="NZ_JAFBEI010000003.1"/>
</dbReference>
<dbReference type="CDD" id="cd07377">
    <property type="entry name" value="WHTH_GntR"/>
    <property type="match status" value="1"/>
</dbReference>
<dbReference type="SUPFAM" id="SSF116726">
    <property type="entry name" value="TrkA C-terminal domain-like"/>
    <property type="match status" value="1"/>
</dbReference>
<evidence type="ECO:0000256" key="3">
    <source>
        <dbReference type="ARBA" id="ARBA00023163"/>
    </source>
</evidence>
<keyword evidence="7" id="KW-1185">Reference proteome</keyword>
<accession>A0ABS2PJI1</accession>
<name>A0ABS2PJI1_9STRE</name>
<dbReference type="Pfam" id="PF00392">
    <property type="entry name" value="GntR"/>
    <property type="match status" value="1"/>
</dbReference>
<sequence>MPNRKMVKASKYQQIAVGIAQRIVAGDYPVGESIKSRSTLSSMFGVSPETTRKALNILADLHIVSIKHGSGATVLSKERANEFLENFEATHSLNNQKDKILDKLDQQDLLMKELRGMVTVYLDQTKRVHKKYPLEPYSLKITESVVYLGKQLGELNVWSHTSATIVGIERGNELLISPSPYQTLEKGDIVYFVGEEESYLRMKNFLGI</sequence>
<comment type="caution">
    <text evidence="6">The sequence shown here is derived from an EMBL/GenBank/DDBJ whole genome shotgun (WGS) entry which is preliminary data.</text>
</comment>
<keyword evidence="1" id="KW-0805">Transcription regulation</keyword>
<keyword evidence="3" id="KW-0804">Transcription</keyword>
<dbReference type="EMBL" id="JAFBEI010000003">
    <property type="protein sequence ID" value="MBM7635427.1"/>
    <property type="molecule type" value="Genomic_DNA"/>
</dbReference>
<feature type="domain" description="RCK C-terminal" evidence="5">
    <location>
        <begin position="123"/>
        <end position="208"/>
    </location>
</feature>
<dbReference type="PROSITE" id="PS51202">
    <property type="entry name" value="RCK_C"/>
    <property type="match status" value="1"/>
</dbReference>